<dbReference type="AlphaFoldDB" id="A0A4Y2LLB4"/>
<feature type="non-terminal residue" evidence="1">
    <location>
        <position position="78"/>
    </location>
</feature>
<reference evidence="1 2" key="1">
    <citation type="journal article" date="2019" name="Sci. Rep.">
        <title>Orb-weaving spider Araneus ventricosus genome elucidates the spidroin gene catalogue.</title>
        <authorList>
            <person name="Kono N."/>
            <person name="Nakamura H."/>
            <person name="Ohtoshi R."/>
            <person name="Moran D.A.P."/>
            <person name="Shinohara A."/>
            <person name="Yoshida Y."/>
            <person name="Fujiwara M."/>
            <person name="Mori M."/>
            <person name="Tomita M."/>
            <person name="Arakawa K."/>
        </authorList>
    </citation>
    <scope>NUCLEOTIDE SEQUENCE [LARGE SCALE GENOMIC DNA]</scope>
</reference>
<keyword evidence="2" id="KW-1185">Reference proteome</keyword>
<protein>
    <submittedName>
        <fullName evidence="1">Uncharacterized protein</fullName>
    </submittedName>
</protein>
<dbReference type="Proteomes" id="UP000499080">
    <property type="component" value="Unassembled WGS sequence"/>
</dbReference>
<accession>A0A4Y2LLB4</accession>
<organism evidence="1 2">
    <name type="scientific">Araneus ventricosus</name>
    <name type="common">Orbweaver spider</name>
    <name type="synonym">Epeira ventricosa</name>
    <dbReference type="NCBI Taxonomy" id="182803"/>
    <lineage>
        <taxon>Eukaryota</taxon>
        <taxon>Metazoa</taxon>
        <taxon>Ecdysozoa</taxon>
        <taxon>Arthropoda</taxon>
        <taxon>Chelicerata</taxon>
        <taxon>Arachnida</taxon>
        <taxon>Araneae</taxon>
        <taxon>Araneomorphae</taxon>
        <taxon>Entelegynae</taxon>
        <taxon>Araneoidea</taxon>
        <taxon>Araneidae</taxon>
        <taxon>Araneus</taxon>
    </lineage>
</organism>
<evidence type="ECO:0000313" key="2">
    <source>
        <dbReference type="Proteomes" id="UP000499080"/>
    </source>
</evidence>
<evidence type="ECO:0000313" key="1">
    <source>
        <dbReference type="EMBL" id="GBN15314.1"/>
    </source>
</evidence>
<comment type="caution">
    <text evidence="1">The sequence shown here is derived from an EMBL/GenBank/DDBJ whole genome shotgun (WGS) entry which is preliminary data.</text>
</comment>
<gene>
    <name evidence="1" type="ORF">AVEN_246405_1</name>
</gene>
<name>A0A4Y2LLB4_ARAVE</name>
<sequence>MLIYLQASLCVQCQEGEGLKLELDLGVCLPYEKKGAMCNDDLLCSPELECRELTSIIKFRTCQESSFKPTDDGISTVP</sequence>
<proteinExistence type="predicted"/>
<dbReference type="EMBL" id="BGPR01006008">
    <property type="protein sequence ID" value="GBN15314.1"/>
    <property type="molecule type" value="Genomic_DNA"/>
</dbReference>
<dbReference type="OrthoDB" id="6463138at2759"/>